<protein>
    <submittedName>
        <fullName evidence="9">Putative aldouronate transport system permease protein</fullName>
    </submittedName>
</protein>
<evidence type="ECO:0000313" key="10">
    <source>
        <dbReference type="Proteomes" id="UP000182624"/>
    </source>
</evidence>
<feature type="transmembrane region" description="Helical" evidence="7">
    <location>
        <begin position="118"/>
        <end position="136"/>
    </location>
</feature>
<dbReference type="PANTHER" id="PTHR43744">
    <property type="entry name" value="ABC TRANSPORTER PERMEASE PROTEIN MG189-RELATED-RELATED"/>
    <property type="match status" value="1"/>
</dbReference>
<keyword evidence="6 7" id="KW-0472">Membrane</keyword>
<feature type="transmembrane region" description="Helical" evidence="7">
    <location>
        <begin position="85"/>
        <end position="106"/>
    </location>
</feature>
<accession>A0A1I5WMB7</accession>
<evidence type="ECO:0000313" key="9">
    <source>
        <dbReference type="EMBL" id="SFQ20526.1"/>
    </source>
</evidence>
<gene>
    <name evidence="9" type="ORF">SAMN04487928_12350</name>
</gene>
<dbReference type="Pfam" id="PF00528">
    <property type="entry name" value="BPD_transp_1"/>
    <property type="match status" value="1"/>
</dbReference>
<comment type="similarity">
    <text evidence="7">Belongs to the binding-protein-dependent transport system permease family.</text>
</comment>
<keyword evidence="3" id="KW-1003">Cell membrane</keyword>
<reference evidence="10" key="1">
    <citation type="submission" date="2016-10" db="EMBL/GenBank/DDBJ databases">
        <authorList>
            <person name="Varghese N."/>
            <person name="Submissions S."/>
        </authorList>
    </citation>
    <scope>NUCLEOTIDE SEQUENCE [LARGE SCALE GENOMIC DNA]</scope>
    <source>
        <strain evidence="10">P18</strain>
    </source>
</reference>
<dbReference type="PANTHER" id="PTHR43744:SF9">
    <property type="entry name" value="POLYGALACTURONAN_RHAMNOGALACTURONAN TRANSPORT SYSTEM PERMEASE PROTEIN YTCP"/>
    <property type="match status" value="1"/>
</dbReference>
<evidence type="ECO:0000256" key="4">
    <source>
        <dbReference type="ARBA" id="ARBA00022692"/>
    </source>
</evidence>
<evidence type="ECO:0000256" key="2">
    <source>
        <dbReference type="ARBA" id="ARBA00022448"/>
    </source>
</evidence>
<keyword evidence="4 7" id="KW-0812">Transmembrane</keyword>
<dbReference type="InterPro" id="IPR000515">
    <property type="entry name" value="MetI-like"/>
</dbReference>
<evidence type="ECO:0000256" key="7">
    <source>
        <dbReference type="RuleBase" id="RU363032"/>
    </source>
</evidence>
<dbReference type="CDD" id="cd06261">
    <property type="entry name" value="TM_PBP2"/>
    <property type="match status" value="1"/>
</dbReference>
<organism evidence="9 10">
    <name type="scientific">Butyrivibrio proteoclasticus</name>
    <dbReference type="NCBI Taxonomy" id="43305"/>
    <lineage>
        <taxon>Bacteria</taxon>
        <taxon>Bacillati</taxon>
        <taxon>Bacillota</taxon>
        <taxon>Clostridia</taxon>
        <taxon>Lachnospirales</taxon>
        <taxon>Lachnospiraceae</taxon>
        <taxon>Butyrivibrio</taxon>
    </lineage>
</organism>
<feature type="transmembrane region" description="Helical" evidence="7">
    <location>
        <begin position="189"/>
        <end position="211"/>
    </location>
</feature>
<dbReference type="InterPro" id="IPR035906">
    <property type="entry name" value="MetI-like_sf"/>
</dbReference>
<evidence type="ECO:0000256" key="1">
    <source>
        <dbReference type="ARBA" id="ARBA00004651"/>
    </source>
</evidence>
<dbReference type="OrthoDB" id="157184at2"/>
<evidence type="ECO:0000259" key="8">
    <source>
        <dbReference type="PROSITE" id="PS50928"/>
    </source>
</evidence>
<dbReference type="EMBL" id="FOXO01000023">
    <property type="protein sequence ID" value="SFQ20526.1"/>
    <property type="molecule type" value="Genomic_DNA"/>
</dbReference>
<keyword evidence="5 7" id="KW-1133">Transmembrane helix</keyword>
<keyword evidence="2 7" id="KW-0813">Transport</keyword>
<dbReference type="GO" id="GO:0005886">
    <property type="term" value="C:plasma membrane"/>
    <property type="evidence" value="ECO:0007669"/>
    <property type="project" value="UniProtKB-SubCell"/>
</dbReference>
<keyword evidence="10" id="KW-1185">Reference proteome</keyword>
<dbReference type="PROSITE" id="PS50928">
    <property type="entry name" value="ABC_TM1"/>
    <property type="match status" value="1"/>
</dbReference>
<dbReference type="AlphaFoldDB" id="A0A1I5WMB7"/>
<dbReference type="SUPFAM" id="SSF161098">
    <property type="entry name" value="MetI-like"/>
    <property type="match status" value="1"/>
</dbReference>
<name>A0A1I5WMB7_9FIRM</name>
<evidence type="ECO:0000256" key="6">
    <source>
        <dbReference type="ARBA" id="ARBA00023136"/>
    </source>
</evidence>
<feature type="domain" description="ABC transmembrane type-1" evidence="8">
    <location>
        <begin position="81"/>
        <end position="275"/>
    </location>
</feature>
<feature type="transmembrane region" description="Helical" evidence="7">
    <location>
        <begin position="257"/>
        <end position="276"/>
    </location>
</feature>
<dbReference type="RefSeq" id="WP_022773531.1">
    <property type="nucleotide sequence ID" value="NZ_FOXO01000023.1"/>
</dbReference>
<comment type="subcellular location">
    <subcellularLocation>
        <location evidence="1 7">Cell membrane</location>
        <topology evidence="1 7">Multi-pass membrane protein</topology>
    </subcellularLocation>
</comment>
<feature type="transmembrane region" description="Helical" evidence="7">
    <location>
        <begin position="20"/>
        <end position="41"/>
    </location>
</feature>
<sequence length="291" mass="32711">MAQAKAQAMQVKARKNKVHVFDVVNYVVFILIALIVLIPIWKVLVDSFNAVGVYQFKLWPEDFTVNGYLTIFTTVRLYRPFLNSVITTVLGTLLGLVLSTLGGYVLTQTEMPGRNAMSFFLLFTMIFSGGMIPEYLVMKQLHLVDSMWILVIKHGMNVYNLVLMKNFFEGIPGSLFEAAKIDGCSPMGIFFKIVLPLSKAALASIGLMYAVTVWNDYSTVQIYITNPDQVNFQYKLRVMIMDGDTPTTAYKVSQNTLYYAAIICAILPFMAAYPFLQKYFVQGVNVGAVKE</sequence>
<evidence type="ECO:0000256" key="5">
    <source>
        <dbReference type="ARBA" id="ARBA00022989"/>
    </source>
</evidence>
<dbReference type="Gene3D" id="1.10.3720.10">
    <property type="entry name" value="MetI-like"/>
    <property type="match status" value="1"/>
</dbReference>
<proteinExistence type="inferred from homology"/>
<evidence type="ECO:0000256" key="3">
    <source>
        <dbReference type="ARBA" id="ARBA00022475"/>
    </source>
</evidence>
<dbReference type="GO" id="GO:0055085">
    <property type="term" value="P:transmembrane transport"/>
    <property type="evidence" value="ECO:0007669"/>
    <property type="project" value="InterPro"/>
</dbReference>
<dbReference type="Proteomes" id="UP000182624">
    <property type="component" value="Unassembled WGS sequence"/>
</dbReference>